<keyword evidence="2" id="KW-0378">Hydrolase</keyword>
<evidence type="ECO:0000313" key="2">
    <source>
        <dbReference type="EMBL" id="MFD1675885.1"/>
    </source>
</evidence>
<comment type="caution">
    <text evidence="2">The sequence shown here is derived from an EMBL/GenBank/DDBJ whole genome shotgun (WGS) entry which is preliminary data.</text>
</comment>
<dbReference type="PANTHER" id="PTHR12121">
    <property type="entry name" value="CARBON CATABOLITE REPRESSOR PROTEIN 4"/>
    <property type="match status" value="1"/>
</dbReference>
<name>A0ABW4JJD1_9BACL</name>
<dbReference type="RefSeq" id="WP_377943767.1">
    <property type="nucleotide sequence ID" value="NZ_JBHUCX010000035.1"/>
</dbReference>
<dbReference type="InterPro" id="IPR036691">
    <property type="entry name" value="Endo/exonu/phosph_ase_sf"/>
</dbReference>
<keyword evidence="3" id="KW-1185">Reference proteome</keyword>
<keyword evidence="2" id="KW-0540">Nuclease</keyword>
<dbReference type="PANTHER" id="PTHR12121:SF36">
    <property type="entry name" value="ENDONUCLEASE_EXONUCLEASE_PHOSPHATASE DOMAIN-CONTAINING PROTEIN"/>
    <property type="match status" value="1"/>
</dbReference>
<evidence type="ECO:0000313" key="3">
    <source>
        <dbReference type="Proteomes" id="UP001597079"/>
    </source>
</evidence>
<dbReference type="EMBL" id="JBHUCX010000035">
    <property type="protein sequence ID" value="MFD1675885.1"/>
    <property type="molecule type" value="Genomic_DNA"/>
</dbReference>
<reference evidence="3" key="1">
    <citation type="journal article" date="2019" name="Int. J. Syst. Evol. Microbiol.">
        <title>The Global Catalogue of Microorganisms (GCM) 10K type strain sequencing project: providing services to taxonomists for standard genome sequencing and annotation.</title>
        <authorList>
            <consortium name="The Broad Institute Genomics Platform"/>
            <consortium name="The Broad Institute Genome Sequencing Center for Infectious Disease"/>
            <person name="Wu L."/>
            <person name="Ma J."/>
        </authorList>
    </citation>
    <scope>NUCLEOTIDE SEQUENCE [LARGE SCALE GENOMIC DNA]</scope>
    <source>
        <strain evidence="3">CGMCC 1.12286</strain>
    </source>
</reference>
<gene>
    <name evidence="2" type="ORF">ACFSB2_14370</name>
</gene>
<dbReference type="SUPFAM" id="SSF56219">
    <property type="entry name" value="DNase I-like"/>
    <property type="match status" value="1"/>
</dbReference>
<evidence type="ECO:0000259" key="1">
    <source>
        <dbReference type="Pfam" id="PF03372"/>
    </source>
</evidence>
<dbReference type="Proteomes" id="UP001597079">
    <property type="component" value="Unassembled WGS sequence"/>
</dbReference>
<dbReference type="InterPro" id="IPR050410">
    <property type="entry name" value="CCR4/nocturin_mRNA_transcr"/>
</dbReference>
<organism evidence="2 3">
    <name type="scientific">Alicyclobacillus fodiniaquatilis</name>
    <dbReference type="NCBI Taxonomy" id="1661150"/>
    <lineage>
        <taxon>Bacteria</taxon>
        <taxon>Bacillati</taxon>
        <taxon>Bacillota</taxon>
        <taxon>Bacilli</taxon>
        <taxon>Bacillales</taxon>
        <taxon>Alicyclobacillaceae</taxon>
        <taxon>Alicyclobacillus</taxon>
    </lineage>
</organism>
<accession>A0ABW4JJD1</accession>
<dbReference type="GO" id="GO:0004519">
    <property type="term" value="F:endonuclease activity"/>
    <property type="evidence" value="ECO:0007669"/>
    <property type="project" value="UniProtKB-KW"/>
</dbReference>
<proteinExistence type="predicted"/>
<dbReference type="Pfam" id="PF03372">
    <property type="entry name" value="Exo_endo_phos"/>
    <property type="match status" value="1"/>
</dbReference>
<dbReference type="Gene3D" id="3.60.10.10">
    <property type="entry name" value="Endonuclease/exonuclease/phosphatase"/>
    <property type="match status" value="1"/>
</dbReference>
<dbReference type="CDD" id="cd09083">
    <property type="entry name" value="EEP-1"/>
    <property type="match status" value="1"/>
</dbReference>
<feature type="domain" description="Endonuclease/exonuclease/phosphatase" evidence="1">
    <location>
        <begin position="9"/>
        <end position="253"/>
    </location>
</feature>
<dbReference type="InterPro" id="IPR005135">
    <property type="entry name" value="Endo/exonuclease/phosphatase"/>
</dbReference>
<protein>
    <submittedName>
        <fullName evidence="2">Endonuclease/exonuclease/phosphatase family protein</fullName>
    </submittedName>
</protein>
<keyword evidence="2" id="KW-0255">Endonuclease</keyword>
<sequence>MNLKVMTMNLRVHTSYDGENAWPNRIESAADVFHTHQPLVAGTQEGLATMLSSLSEQLPDYAWIGHGRLGDHEDEHCAIFYRKDAVQLQDSGQFWLSETPEQQASVSWDSACVRICTWADFTLKEDPSVTFTFFNTHLDHVSQQAREQGAKLICQRMAQKRAAGAHTLILTGDMNAEPTNAVIQFFRGAQQIDGETTDLVDAYSASNEPVKHTFHGFHDEGVTIDYIFTTPNVTINNVKVDQEKHLGRLPSDHFPVIASLEL</sequence>